<feature type="domain" description="Major facilitator superfamily (MFS) profile" evidence="7">
    <location>
        <begin position="4"/>
        <end position="380"/>
    </location>
</feature>
<proteinExistence type="predicted"/>
<dbReference type="InterPro" id="IPR036259">
    <property type="entry name" value="MFS_trans_sf"/>
</dbReference>
<dbReference type="PANTHER" id="PTHR43124">
    <property type="entry name" value="PURINE EFFLUX PUMP PBUE"/>
    <property type="match status" value="1"/>
</dbReference>
<feature type="transmembrane region" description="Helical" evidence="6">
    <location>
        <begin position="70"/>
        <end position="89"/>
    </location>
</feature>
<dbReference type="InterPro" id="IPR011701">
    <property type="entry name" value="MFS"/>
</dbReference>
<dbReference type="CDD" id="cd17324">
    <property type="entry name" value="MFS_NepI_like"/>
    <property type="match status" value="1"/>
</dbReference>
<dbReference type="SUPFAM" id="SSF103473">
    <property type="entry name" value="MFS general substrate transporter"/>
    <property type="match status" value="1"/>
</dbReference>
<feature type="transmembrane region" description="Helical" evidence="6">
    <location>
        <begin position="95"/>
        <end position="119"/>
    </location>
</feature>
<dbReference type="InterPro" id="IPR020846">
    <property type="entry name" value="MFS_dom"/>
</dbReference>
<dbReference type="Pfam" id="PF07690">
    <property type="entry name" value="MFS_1"/>
    <property type="match status" value="1"/>
</dbReference>
<keyword evidence="9" id="KW-1185">Reference proteome</keyword>
<feature type="transmembrane region" description="Helical" evidence="6">
    <location>
        <begin position="267"/>
        <end position="286"/>
    </location>
</feature>
<keyword evidence="3 6" id="KW-0812">Transmembrane</keyword>
<sequence length="389" mass="40054">MNKRLFWLALGTFAIGAEGFVIASLLPQISEDTGVTLIEAGYLVVAFALVYATASPVLTALTADRDRRTILTASAVVFAAGALSAAFAHTYAVLLVARIVIACAAGLYAATAQATAVAISHADHRARAIAIVVGGTSLAVAFGAPLGAFVAGWAGWRGTYASIALAGVIAALAIRLMLPGGLRGTRMSLRSRFAVLSQPGIRTALATTLLYMTAGFMIFTYIAPMTLQAAGLVRSLLPTVLLVYGSGAALGNYLGGQMADRWGAQRMVTIAIVLNTGMMLFFTLLGHLPDGWAGPAFLGALFPWGVMSWSFPPAQASRILAIAPGSAPLALSLNGSALYFGVALGSFIGGLVLRYATVGDLGWVAALFLVTALVLVRAGRLRPAGLPAA</sequence>
<evidence type="ECO:0000259" key="7">
    <source>
        <dbReference type="PROSITE" id="PS50850"/>
    </source>
</evidence>
<dbReference type="Gene3D" id="1.20.1250.20">
    <property type="entry name" value="MFS general substrate transporter like domains"/>
    <property type="match status" value="1"/>
</dbReference>
<keyword evidence="4 6" id="KW-1133">Transmembrane helix</keyword>
<feature type="transmembrane region" description="Helical" evidence="6">
    <location>
        <begin position="361"/>
        <end position="379"/>
    </location>
</feature>
<feature type="transmembrane region" description="Helical" evidence="6">
    <location>
        <begin position="199"/>
        <end position="223"/>
    </location>
</feature>
<dbReference type="PROSITE" id="PS50850">
    <property type="entry name" value="MFS"/>
    <property type="match status" value="1"/>
</dbReference>
<protein>
    <submittedName>
        <fullName evidence="8">MFS transporter</fullName>
    </submittedName>
</protein>
<dbReference type="Proteomes" id="UP001017257">
    <property type="component" value="Chromosome"/>
</dbReference>
<dbReference type="InterPro" id="IPR050189">
    <property type="entry name" value="MFS_Efflux_Transporters"/>
</dbReference>
<keyword evidence="5 6" id="KW-0472">Membrane</keyword>
<evidence type="ECO:0000256" key="5">
    <source>
        <dbReference type="ARBA" id="ARBA00023136"/>
    </source>
</evidence>
<feature type="transmembrane region" description="Helical" evidence="6">
    <location>
        <begin position="160"/>
        <end position="178"/>
    </location>
</feature>
<evidence type="ECO:0000313" key="8">
    <source>
        <dbReference type="EMBL" id="UVF19744.1"/>
    </source>
</evidence>
<dbReference type="RefSeq" id="WP_173948775.1">
    <property type="nucleotide sequence ID" value="NZ_CP102845.1"/>
</dbReference>
<evidence type="ECO:0000256" key="4">
    <source>
        <dbReference type="ARBA" id="ARBA00022989"/>
    </source>
</evidence>
<dbReference type="PANTHER" id="PTHR43124:SF10">
    <property type="entry name" value="PURINE EFFLUX PUMP PBUE"/>
    <property type="match status" value="1"/>
</dbReference>
<evidence type="ECO:0000256" key="3">
    <source>
        <dbReference type="ARBA" id="ARBA00022692"/>
    </source>
</evidence>
<feature type="transmembrane region" description="Helical" evidence="6">
    <location>
        <begin position="235"/>
        <end position="255"/>
    </location>
</feature>
<evidence type="ECO:0000256" key="1">
    <source>
        <dbReference type="ARBA" id="ARBA00004651"/>
    </source>
</evidence>
<comment type="subcellular location">
    <subcellularLocation>
        <location evidence="1">Cell membrane</location>
        <topology evidence="1">Multi-pass membrane protein</topology>
    </subcellularLocation>
</comment>
<evidence type="ECO:0000256" key="2">
    <source>
        <dbReference type="ARBA" id="ARBA00022475"/>
    </source>
</evidence>
<name>A0ABY5RTV7_9HYPH</name>
<accession>A0ABY5RTV7</accession>
<keyword evidence="2" id="KW-1003">Cell membrane</keyword>
<feature type="transmembrane region" description="Helical" evidence="6">
    <location>
        <begin position="292"/>
        <end position="311"/>
    </location>
</feature>
<evidence type="ECO:0000313" key="9">
    <source>
        <dbReference type="Proteomes" id="UP001017257"/>
    </source>
</evidence>
<reference evidence="8" key="1">
    <citation type="submission" date="2022-08" db="EMBL/GenBank/DDBJ databases">
        <title>Microvirga terrae sp. nov., isolated from soil.</title>
        <authorList>
            <person name="Kim K.H."/>
            <person name="Seo Y.L."/>
            <person name="Kim J.M."/>
            <person name="Lee J.K."/>
            <person name="Han D.M."/>
            <person name="Jeon C.O."/>
        </authorList>
    </citation>
    <scope>NUCLEOTIDE SEQUENCE</scope>
    <source>
        <strain evidence="8">R24</strain>
    </source>
</reference>
<gene>
    <name evidence="8" type="ORF">HPT29_000870</name>
</gene>
<organism evidence="8 9">
    <name type="scientific">Microvirga terrae</name>
    <dbReference type="NCBI Taxonomy" id="2740529"/>
    <lineage>
        <taxon>Bacteria</taxon>
        <taxon>Pseudomonadati</taxon>
        <taxon>Pseudomonadota</taxon>
        <taxon>Alphaproteobacteria</taxon>
        <taxon>Hyphomicrobiales</taxon>
        <taxon>Methylobacteriaceae</taxon>
        <taxon>Microvirga</taxon>
    </lineage>
</organism>
<feature type="transmembrane region" description="Helical" evidence="6">
    <location>
        <begin position="43"/>
        <end position="63"/>
    </location>
</feature>
<evidence type="ECO:0000256" key="6">
    <source>
        <dbReference type="SAM" id="Phobius"/>
    </source>
</evidence>
<feature type="transmembrane region" description="Helical" evidence="6">
    <location>
        <begin position="131"/>
        <end position="154"/>
    </location>
</feature>
<dbReference type="EMBL" id="CP102845">
    <property type="protein sequence ID" value="UVF19744.1"/>
    <property type="molecule type" value="Genomic_DNA"/>
</dbReference>